<keyword evidence="2" id="KW-1185">Reference proteome</keyword>
<protein>
    <recommendedName>
        <fullName evidence="3">OmpR/PhoB-type domain-containing protein</fullName>
    </recommendedName>
</protein>
<sequence>MTALCPHCRGDISEDAAIRRGPWWLHPAGAFYDGNQVNLSRAQARVLYAIARADGRPVKHHNLPGCGEGTLAHHVRMIRKATGERFPITGSTAGGFSWAGST</sequence>
<reference evidence="1 2" key="1">
    <citation type="submission" date="2024-09" db="EMBL/GenBank/DDBJ databases">
        <authorList>
            <person name="Sun Q."/>
            <person name="Mori K."/>
        </authorList>
    </citation>
    <scope>NUCLEOTIDE SEQUENCE [LARGE SCALE GENOMIC DNA]</scope>
    <source>
        <strain evidence="1 2">CCM 7706</strain>
    </source>
</reference>
<proteinExistence type="predicted"/>
<evidence type="ECO:0000313" key="2">
    <source>
        <dbReference type="Proteomes" id="UP001589798"/>
    </source>
</evidence>
<dbReference type="Proteomes" id="UP001589798">
    <property type="component" value="Unassembled WGS sequence"/>
</dbReference>
<accession>A0ABV6CVE8</accession>
<evidence type="ECO:0000313" key="1">
    <source>
        <dbReference type="EMBL" id="MFC0204708.1"/>
    </source>
</evidence>
<comment type="caution">
    <text evidence="1">The sequence shown here is derived from an EMBL/GenBank/DDBJ whole genome shotgun (WGS) entry which is preliminary data.</text>
</comment>
<dbReference type="RefSeq" id="WP_379487468.1">
    <property type="nucleotide sequence ID" value="NZ_JBHLWK010000013.1"/>
</dbReference>
<dbReference type="EMBL" id="JBHLWK010000013">
    <property type="protein sequence ID" value="MFC0204708.1"/>
    <property type="molecule type" value="Genomic_DNA"/>
</dbReference>
<organism evidence="1 2">
    <name type="scientific">Novosphingobium soli</name>
    <dbReference type="NCBI Taxonomy" id="574956"/>
    <lineage>
        <taxon>Bacteria</taxon>
        <taxon>Pseudomonadati</taxon>
        <taxon>Pseudomonadota</taxon>
        <taxon>Alphaproteobacteria</taxon>
        <taxon>Sphingomonadales</taxon>
        <taxon>Sphingomonadaceae</taxon>
        <taxon>Novosphingobium</taxon>
    </lineage>
</organism>
<gene>
    <name evidence="1" type="ORF">ACFFJC_10530</name>
</gene>
<evidence type="ECO:0008006" key="3">
    <source>
        <dbReference type="Google" id="ProtNLM"/>
    </source>
</evidence>
<name>A0ABV6CVE8_9SPHN</name>